<dbReference type="PROSITE" id="PS51186">
    <property type="entry name" value="GNAT"/>
    <property type="match status" value="1"/>
</dbReference>
<dbReference type="Pfam" id="PF00583">
    <property type="entry name" value="Acetyltransf_1"/>
    <property type="match status" value="1"/>
</dbReference>
<organism evidence="4 5">
    <name type="scientific">Sphingomonas lutea</name>
    <dbReference type="NCBI Taxonomy" id="1045317"/>
    <lineage>
        <taxon>Bacteria</taxon>
        <taxon>Pseudomonadati</taxon>
        <taxon>Pseudomonadota</taxon>
        <taxon>Alphaproteobacteria</taxon>
        <taxon>Sphingomonadales</taxon>
        <taxon>Sphingomonadaceae</taxon>
        <taxon>Sphingomonas</taxon>
    </lineage>
</organism>
<evidence type="ECO:0000313" key="5">
    <source>
        <dbReference type="Proteomes" id="UP000515971"/>
    </source>
</evidence>
<dbReference type="PANTHER" id="PTHR43877:SF2">
    <property type="entry name" value="AMINOALKYLPHOSPHONATE N-ACETYLTRANSFERASE-RELATED"/>
    <property type="match status" value="1"/>
</dbReference>
<protein>
    <submittedName>
        <fullName evidence="4">GNAT family N-acetyltransferase</fullName>
    </submittedName>
</protein>
<dbReference type="SUPFAM" id="SSF55729">
    <property type="entry name" value="Acyl-CoA N-acyltransferases (Nat)"/>
    <property type="match status" value="1"/>
</dbReference>
<dbReference type="InterPro" id="IPR016181">
    <property type="entry name" value="Acyl_CoA_acyltransferase"/>
</dbReference>
<evidence type="ECO:0000259" key="3">
    <source>
        <dbReference type="PROSITE" id="PS51186"/>
    </source>
</evidence>
<dbReference type="PANTHER" id="PTHR43877">
    <property type="entry name" value="AMINOALKYLPHOSPHONATE N-ACETYLTRANSFERASE-RELATED-RELATED"/>
    <property type="match status" value="1"/>
</dbReference>
<keyword evidence="2" id="KW-0012">Acyltransferase</keyword>
<sequence length="174" mass="19622">MNVTYRDAVDCDAAALKDLFAETFVETFGHLYRPADLQAFLDGNTLARWQENLANPDVSICVAESDHQLVGFIELAPKGLPHDTDVPALELRRLYLRSSARGLGIADALMRWILDKASSRGAQELVLSVFIDNHRARRFYERYGFDIVGKYDFMVGSHADEDLILRHVIMQGHA</sequence>
<evidence type="ECO:0000256" key="1">
    <source>
        <dbReference type="ARBA" id="ARBA00022679"/>
    </source>
</evidence>
<dbReference type="Gene3D" id="3.40.630.30">
    <property type="match status" value="1"/>
</dbReference>
<proteinExistence type="predicted"/>
<keyword evidence="5" id="KW-1185">Reference proteome</keyword>
<accession>A0A7G9SHV9</accession>
<dbReference type="InterPro" id="IPR000182">
    <property type="entry name" value="GNAT_dom"/>
</dbReference>
<evidence type="ECO:0000256" key="2">
    <source>
        <dbReference type="ARBA" id="ARBA00023315"/>
    </source>
</evidence>
<dbReference type="EMBL" id="CP060718">
    <property type="protein sequence ID" value="QNN67434.1"/>
    <property type="molecule type" value="Genomic_DNA"/>
</dbReference>
<evidence type="ECO:0000313" key="4">
    <source>
        <dbReference type="EMBL" id="QNN67434.1"/>
    </source>
</evidence>
<gene>
    <name evidence="4" type="ORF">H9L13_00180</name>
</gene>
<dbReference type="InterPro" id="IPR050832">
    <property type="entry name" value="Bact_Acetyltransf"/>
</dbReference>
<dbReference type="CDD" id="cd04301">
    <property type="entry name" value="NAT_SF"/>
    <property type="match status" value="1"/>
</dbReference>
<dbReference type="KEGG" id="slut:H9L13_00180"/>
<dbReference type="Proteomes" id="UP000515971">
    <property type="component" value="Chromosome"/>
</dbReference>
<dbReference type="RefSeq" id="WP_187538023.1">
    <property type="nucleotide sequence ID" value="NZ_BAABJT010000001.1"/>
</dbReference>
<feature type="domain" description="N-acetyltransferase" evidence="3">
    <location>
        <begin position="3"/>
        <end position="166"/>
    </location>
</feature>
<dbReference type="AlphaFoldDB" id="A0A7G9SHV9"/>
<dbReference type="GO" id="GO:0016747">
    <property type="term" value="F:acyltransferase activity, transferring groups other than amino-acyl groups"/>
    <property type="evidence" value="ECO:0007669"/>
    <property type="project" value="InterPro"/>
</dbReference>
<name>A0A7G9SHV9_9SPHN</name>
<keyword evidence="1 4" id="KW-0808">Transferase</keyword>
<reference evidence="4 5" key="1">
    <citation type="submission" date="2020-08" db="EMBL/GenBank/DDBJ databases">
        <title>Genome sequence of Sphingomonas lutea KCTC 23642T.</title>
        <authorList>
            <person name="Hyun D.-W."/>
            <person name="Bae J.-W."/>
        </authorList>
    </citation>
    <scope>NUCLEOTIDE SEQUENCE [LARGE SCALE GENOMIC DNA]</scope>
    <source>
        <strain evidence="4 5">KCTC 23642</strain>
    </source>
</reference>